<keyword evidence="2" id="KW-1185">Reference proteome</keyword>
<evidence type="ECO:0000313" key="2">
    <source>
        <dbReference type="Proteomes" id="UP000215914"/>
    </source>
</evidence>
<proteinExistence type="predicted"/>
<dbReference type="Proteomes" id="UP000215914">
    <property type="component" value="Unassembled WGS sequence"/>
</dbReference>
<gene>
    <name evidence="1" type="ORF">HanXRQr2_Chr08g0349361</name>
</gene>
<evidence type="ECO:0000313" key="1">
    <source>
        <dbReference type="EMBL" id="KAF5796258.1"/>
    </source>
</evidence>
<sequence>MAGRSRWWCKVTMARLGGGDELWWCGKKVAAGASWLGLHGKQTCMHAWGTRLGIHVLNGSRITRLVVSTN</sequence>
<comment type="caution">
    <text evidence="1">The sequence shown here is derived from an EMBL/GenBank/DDBJ whole genome shotgun (WGS) entry which is preliminary data.</text>
</comment>
<name>A0A9K3IG09_HELAN</name>
<dbReference type="EMBL" id="MNCJ02000323">
    <property type="protein sequence ID" value="KAF5796258.1"/>
    <property type="molecule type" value="Genomic_DNA"/>
</dbReference>
<dbReference type="AlphaFoldDB" id="A0A9K3IG09"/>
<reference evidence="1" key="2">
    <citation type="submission" date="2020-06" db="EMBL/GenBank/DDBJ databases">
        <title>Helianthus annuus Genome sequencing and assembly Release 2.</title>
        <authorList>
            <person name="Gouzy J."/>
            <person name="Langlade N."/>
            <person name="Munos S."/>
        </authorList>
    </citation>
    <scope>NUCLEOTIDE SEQUENCE</scope>
    <source>
        <tissue evidence="1">Leaves</tissue>
    </source>
</reference>
<organism evidence="1 2">
    <name type="scientific">Helianthus annuus</name>
    <name type="common">Common sunflower</name>
    <dbReference type="NCBI Taxonomy" id="4232"/>
    <lineage>
        <taxon>Eukaryota</taxon>
        <taxon>Viridiplantae</taxon>
        <taxon>Streptophyta</taxon>
        <taxon>Embryophyta</taxon>
        <taxon>Tracheophyta</taxon>
        <taxon>Spermatophyta</taxon>
        <taxon>Magnoliopsida</taxon>
        <taxon>eudicotyledons</taxon>
        <taxon>Gunneridae</taxon>
        <taxon>Pentapetalae</taxon>
        <taxon>asterids</taxon>
        <taxon>campanulids</taxon>
        <taxon>Asterales</taxon>
        <taxon>Asteraceae</taxon>
        <taxon>Asteroideae</taxon>
        <taxon>Heliantheae alliance</taxon>
        <taxon>Heliantheae</taxon>
        <taxon>Helianthus</taxon>
    </lineage>
</organism>
<reference evidence="1" key="1">
    <citation type="journal article" date="2017" name="Nature">
        <title>The sunflower genome provides insights into oil metabolism, flowering and Asterid evolution.</title>
        <authorList>
            <person name="Badouin H."/>
            <person name="Gouzy J."/>
            <person name="Grassa C.J."/>
            <person name="Murat F."/>
            <person name="Staton S.E."/>
            <person name="Cottret L."/>
            <person name="Lelandais-Briere C."/>
            <person name="Owens G.L."/>
            <person name="Carrere S."/>
            <person name="Mayjonade B."/>
            <person name="Legrand L."/>
            <person name="Gill N."/>
            <person name="Kane N.C."/>
            <person name="Bowers J.E."/>
            <person name="Hubner S."/>
            <person name="Bellec A."/>
            <person name="Berard A."/>
            <person name="Berges H."/>
            <person name="Blanchet N."/>
            <person name="Boniface M.C."/>
            <person name="Brunel D."/>
            <person name="Catrice O."/>
            <person name="Chaidir N."/>
            <person name="Claudel C."/>
            <person name="Donnadieu C."/>
            <person name="Faraut T."/>
            <person name="Fievet G."/>
            <person name="Helmstetter N."/>
            <person name="King M."/>
            <person name="Knapp S.J."/>
            <person name="Lai Z."/>
            <person name="Le Paslier M.C."/>
            <person name="Lippi Y."/>
            <person name="Lorenzon L."/>
            <person name="Mandel J.R."/>
            <person name="Marage G."/>
            <person name="Marchand G."/>
            <person name="Marquand E."/>
            <person name="Bret-Mestries E."/>
            <person name="Morien E."/>
            <person name="Nambeesan S."/>
            <person name="Nguyen T."/>
            <person name="Pegot-Espagnet P."/>
            <person name="Pouilly N."/>
            <person name="Raftis F."/>
            <person name="Sallet E."/>
            <person name="Schiex T."/>
            <person name="Thomas J."/>
            <person name="Vandecasteele C."/>
            <person name="Vares D."/>
            <person name="Vear F."/>
            <person name="Vautrin S."/>
            <person name="Crespi M."/>
            <person name="Mangin B."/>
            <person name="Burke J.M."/>
            <person name="Salse J."/>
            <person name="Munos S."/>
            <person name="Vincourt P."/>
            <person name="Rieseberg L.H."/>
            <person name="Langlade N.B."/>
        </authorList>
    </citation>
    <scope>NUCLEOTIDE SEQUENCE</scope>
    <source>
        <tissue evidence="1">Leaves</tissue>
    </source>
</reference>
<accession>A0A9K3IG09</accession>
<dbReference type="Gramene" id="mRNA:HanXRQr2_Chr08g0349361">
    <property type="protein sequence ID" value="CDS:HanXRQr2_Chr08g0349361.1"/>
    <property type="gene ID" value="HanXRQr2_Chr08g0349361"/>
</dbReference>
<protein>
    <submittedName>
        <fullName evidence="1">Uncharacterized protein</fullName>
    </submittedName>
</protein>